<keyword evidence="1" id="KW-0472">Membrane</keyword>
<reference evidence="2 3" key="1">
    <citation type="submission" date="2019-10" db="EMBL/GenBank/DDBJ databases">
        <authorList>
            <person name="Palmer J.M."/>
        </authorList>
    </citation>
    <scope>NUCLEOTIDE SEQUENCE [LARGE SCALE GENOMIC DNA]</scope>
    <source>
        <strain evidence="2 3">TWF694</strain>
    </source>
</reference>
<keyword evidence="1" id="KW-1133">Transmembrane helix</keyword>
<dbReference type="EMBL" id="JAVHJO010000001">
    <property type="protein sequence ID" value="KAK6544893.1"/>
    <property type="molecule type" value="Genomic_DNA"/>
</dbReference>
<dbReference type="GO" id="GO:0003824">
    <property type="term" value="F:catalytic activity"/>
    <property type="evidence" value="ECO:0007669"/>
    <property type="project" value="InterPro"/>
</dbReference>
<dbReference type="PANTHER" id="PTHR46082">
    <property type="entry name" value="ATP/GTP-BINDING PROTEIN-RELATED"/>
    <property type="match status" value="1"/>
</dbReference>
<proteinExistence type="predicted"/>
<keyword evidence="3" id="KW-1185">Reference proteome</keyword>
<protein>
    <submittedName>
        <fullName evidence="2">Uncharacterized protein</fullName>
    </submittedName>
</protein>
<dbReference type="GO" id="GO:0009116">
    <property type="term" value="P:nucleoside metabolic process"/>
    <property type="evidence" value="ECO:0007669"/>
    <property type="project" value="InterPro"/>
</dbReference>
<gene>
    <name evidence="2" type="ORF">TWF694_001572</name>
</gene>
<accession>A0AAV9XYI9</accession>
<evidence type="ECO:0000313" key="2">
    <source>
        <dbReference type="EMBL" id="KAK6544893.1"/>
    </source>
</evidence>
<dbReference type="PANTHER" id="PTHR46082:SF11">
    <property type="entry name" value="AAA+ ATPASE DOMAIN-CONTAINING PROTEIN-RELATED"/>
    <property type="match status" value="1"/>
</dbReference>
<dbReference type="InterPro" id="IPR035994">
    <property type="entry name" value="Nucleoside_phosphorylase_sf"/>
</dbReference>
<evidence type="ECO:0000256" key="1">
    <source>
        <dbReference type="SAM" id="Phobius"/>
    </source>
</evidence>
<evidence type="ECO:0000313" key="3">
    <source>
        <dbReference type="Proteomes" id="UP001365542"/>
    </source>
</evidence>
<dbReference type="InterPro" id="IPR053137">
    <property type="entry name" value="NLR-like"/>
</dbReference>
<keyword evidence="1" id="KW-0812">Transmembrane</keyword>
<organism evidence="2 3">
    <name type="scientific">Orbilia ellipsospora</name>
    <dbReference type="NCBI Taxonomy" id="2528407"/>
    <lineage>
        <taxon>Eukaryota</taxon>
        <taxon>Fungi</taxon>
        <taxon>Dikarya</taxon>
        <taxon>Ascomycota</taxon>
        <taxon>Pezizomycotina</taxon>
        <taxon>Orbiliomycetes</taxon>
        <taxon>Orbiliales</taxon>
        <taxon>Orbiliaceae</taxon>
        <taxon>Orbilia</taxon>
    </lineage>
</organism>
<comment type="caution">
    <text evidence="2">The sequence shown here is derived from an EMBL/GenBank/DDBJ whole genome shotgun (WGS) entry which is preliminary data.</text>
</comment>
<dbReference type="AlphaFoldDB" id="A0AAV9XYI9"/>
<sequence length="83" mass="9303">MDRRLESDDYDLGWIFALLVEFTAAVAILDEIHPWLPPQSELDDNAYEFGRVGSYNIIACLPNGVYGLTSAANVASHMRRSFP</sequence>
<dbReference type="Gene3D" id="3.40.50.1580">
    <property type="entry name" value="Nucleoside phosphorylase domain"/>
    <property type="match status" value="1"/>
</dbReference>
<dbReference type="Proteomes" id="UP001365542">
    <property type="component" value="Unassembled WGS sequence"/>
</dbReference>
<name>A0AAV9XYI9_9PEZI</name>
<feature type="transmembrane region" description="Helical" evidence="1">
    <location>
        <begin position="12"/>
        <end position="29"/>
    </location>
</feature>